<dbReference type="KEGG" id="lmoi:VV02_24430"/>
<dbReference type="Proteomes" id="UP000066480">
    <property type="component" value="Chromosome"/>
</dbReference>
<accession>A0A0K1JNW5</accession>
<evidence type="ECO:0000313" key="3">
    <source>
        <dbReference type="Proteomes" id="UP000066480"/>
    </source>
</evidence>
<organism evidence="2 3">
    <name type="scientific">Luteipulveratus mongoliensis</name>
    <dbReference type="NCBI Taxonomy" id="571913"/>
    <lineage>
        <taxon>Bacteria</taxon>
        <taxon>Bacillati</taxon>
        <taxon>Actinomycetota</taxon>
        <taxon>Actinomycetes</taxon>
        <taxon>Micrococcales</taxon>
        <taxon>Dermacoccaceae</taxon>
        <taxon>Luteipulveratus</taxon>
    </lineage>
</organism>
<name>A0A0K1JNW5_9MICO</name>
<dbReference type="AlphaFoldDB" id="A0A0K1JNW5"/>
<dbReference type="EMBL" id="CP011112">
    <property type="protein sequence ID" value="AKU18260.1"/>
    <property type="molecule type" value="Genomic_DNA"/>
</dbReference>
<feature type="region of interest" description="Disordered" evidence="1">
    <location>
        <begin position="44"/>
        <end position="63"/>
    </location>
</feature>
<keyword evidence="3" id="KW-1185">Reference proteome</keyword>
<dbReference type="STRING" id="571913.VV02_24430"/>
<feature type="region of interest" description="Disordered" evidence="1">
    <location>
        <begin position="1"/>
        <end position="29"/>
    </location>
</feature>
<dbReference type="RefSeq" id="WP_052595884.1">
    <property type="nucleotide sequence ID" value="NZ_CP011112.1"/>
</dbReference>
<reference evidence="2 3" key="1">
    <citation type="submission" date="2015-03" db="EMBL/GenBank/DDBJ databases">
        <title>Luteipulveratus halotolerans sp. nov., a novel actinobacterium (Dermacoccaceae) from Sarawak, Malaysia.</title>
        <authorList>
            <person name="Juboi H."/>
            <person name="Basik A."/>
            <person name="Shamsul S.S."/>
            <person name="Arnold P."/>
            <person name="Schmitt E.K."/>
            <person name="Sanglier J.-J."/>
            <person name="Yeo T."/>
        </authorList>
    </citation>
    <scope>NUCLEOTIDE SEQUENCE [LARGE SCALE GENOMIC DNA]</scope>
    <source>
        <strain evidence="2 3">MN07-A0370</strain>
    </source>
</reference>
<evidence type="ECO:0000313" key="2">
    <source>
        <dbReference type="EMBL" id="AKU18260.1"/>
    </source>
</evidence>
<sequence>MDSRSTQPVPDPVGGLPSPRALSSSTIGARARALADQPIEFGYTTSDGGIFTISPGGPFTDPT</sequence>
<proteinExistence type="predicted"/>
<evidence type="ECO:0000256" key="1">
    <source>
        <dbReference type="SAM" id="MobiDB-lite"/>
    </source>
</evidence>
<protein>
    <submittedName>
        <fullName evidence="2">Uncharacterized protein</fullName>
    </submittedName>
</protein>
<gene>
    <name evidence="2" type="ORF">VV02_24430</name>
</gene>